<dbReference type="InterPro" id="IPR011748">
    <property type="entry name" value="Unchr_phage_tail-like"/>
</dbReference>
<feature type="region of interest" description="Disordered" evidence="1">
    <location>
        <begin position="36"/>
        <end position="55"/>
    </location>
</feature>
<dbReference type="Pfam" id="PF09684">
    <property type="entry name" value="Tail_P2_I"/>
    <property type="match status" value="1"/>
</dbReference>
<proteinExistence type="predicted"/>
<dbReference type="NCBIfam" id="TIGR02242">
    <property type="entry name" value="tail_TIGR02242"/>
    <property type="match status" value="1"/>
</dbReference>
<feature type="region of interest" description="Disordered" evidence="1">
    <location>
        <begin position="385"/>
        <end position="404"/>
    </location>
</feature>
<dbReference type="SUPFAM" id="SSF63825">
    <property type="entry name" value="YWTD domain"/>
    <property type="match status" value="1"/>
</dbReference>
<sequence length="724" mass="76343">MDTGGFAAIATVAQWLRCAHSGTALSADERAVTSAWEEPAGRPGSDASAGPAGLAVGPGRTALHAVPEEGRIVRLPWRPEGRLTAPRAEGGLGDGPFEDLLEVTPAPGTPSGEFAMAPGAARRQMRAVSLAMDAYDRMTVLDATDGSVLVIDLADRRTVRRFRPPGTPVDLAPHEGGVLIACAEPDAPLWRLNAWDAGPRPFPVPAGPREALPAGAVPSRVAVGPGSEVWLLWRDTDGDGWAVPVADERTSRAIGPVPSARDLELDGTSAVIVASGPGADLRRFAFLGTGRTTEQPLRAPGYDGRGLTRTPDGRIGYWNGKGVRIAFAAPARYRTAGRIDTFALDSGVHGQRWGRLFVDACLPPGTSLAVGCLTADALPTDEGVATLSRTPPANVEPDLPASPPGPPLAPFDSAELLFEGEGAEFGSLYRRGPREVPWTRRSATDRYATYETVVNAPPGRYLWLRLRLTGTPTVAPRVRALRVERSGHGLLDRLPDLYSAEPRAAAFLDRYLALLGGPLADLDARAAERHLVLDPAAAPAELLPWLASLVGLTLDGRWPEVARRTLLAEAVELFRARGTVAGLTRMLEIYLGVRPTLVERFRFRGLGAAAGAGAFATEGSFDAHAHRFSVVVPGTLSEEQLETVRHLVDVHRPAHTLVEVCTADRGARVGVGWHLGLTSVVGRDSGFRQLAVGGALGPGAVLGRPTGGTAVGEGRIGADLRVAP</sequence>
<evidence type="ECO:0000313" key="3">
    <source>
        <dbReference type="Proteomes" id="UP001596263"/>
    </source>
</evidence>
<dbReference type="RefSeq" id="WP_380863659.1">
    <property type="nucleotide sequence ID" value="NZ_JBHSKM010000044.1"/>
</dbReference>
<dbReference type="InterPro" id="IPR015943">
    <property type="entry name" value="WD40/YVTN_repeat-like_dom_sf"/>
</dbReference>
<dbReference type="Proteomes" id="UP001596263">
    <property type="component" value="Unassembled WGS sequence"/>
</dbReference>
<dbReference type="Gene3D" id="2.130.10.10">
    <property type="entry name" value="YVTN repeat-like/Quinoprotein amine dehydrogenase"/>
    <property type="match status" value="1"/>
</dbReference>
<dbReference type="EMBL" id="JBHSKM010000044">
    <property type="protein sequence ID" value="MFC5219682.1"/>
    <property type="molecule type" value="Genomic_DNA"/>
</dbReference>
<comment type="caution">
    <text evidence="2">The sequence shown here is derived from an EMBL/GenBank/DDBJ whole genome shotgun (WGS) entry which is preliminary data.</text>
</comment>
<dbReference type="InterPro" id="IPR006521">
    <property type="entry name" value="Tail_protein_I"/>
</dbReference>
<name>A0ABW0CX49_STRCD</name>
<keyword evidence="3" id="KW-1185">Reference proteome</keyword>
<reference evidence="3" key="1">
    <citation type="journal article" date="2019" name="Int. J. Syst. Evol. Microbiol.">
        <title>The Global Catalogue of Microorganisms (GCM) 10K type strain sequencing project: providing services to taxonomists for standard genome sequencing and annotation.</title>
        <authorList>
            <consortium name="The Broad Institute Genomics Platform"/>
            <consortium name="The Broad Institute Genome Sequencing Center for Infectious Disease"/>
            <person name="Wu L."/>
            <person name="Ma J."/>
        </authorList>
    </citation>
    <scope>NUCLEOTIDE SEQUENCE [LARGE SCALE GENOMIC DNA]</scope>
    <source>
        <strain evidence="3">KCTC 42586</strain>
    </source>
</reference>
<gene>
    <name evidence="2" type="ORF">ACFPQ9_38240</name>
</gene>
<organism evidence="2 3">
    <name type="scientific">Streptomyces coerulescens</name>
    <dbReference type="NCBI Taxonomy" id="29304"/>
    <lineage>
        <taxon>Bacteria</taxon>
        <taxon>Bacillati</taxon>
        <taxon>Actinomycetota</taxon>
        <taxon>Actinomycetes</taxon>
        <taxon>Kitasatosporales</taxon>
        <taxon>Streptomycetaceae</taxon>
        <taxon>Streptomyces</taxon>
    </lineage>
</organism>
<evidence type="ECO:0000313" key="2">
    <source>
        <dbReference type="EMBL" id="MFC5219682.1"/>
    </source>
</evidence>
<accession>A0ABW0CX49</accession>
<evidence type="ECO:0000256" key="1">
    <source>
        <dbReference type="SAM" id="MobiDB-lite"/>
    </source>
</evidence>
<protein>
    <submittedName>
        <fullName evidence="2">Phage tail protein</fullName>
    </submittedName>
</protein>